<evidence type="ECO:0000259" key="3">
    <source>
        <dbReference type="PROSITE" id="PS01031"/>
    </source>
</evidence>
<organism evidence="4 5">
    <name type="scientific">Candidatus Veblenbacteria bacterium RIFOXYA2_FULL_43_9</name>
    <dbReference type="NCBI Taxonomy" id="1802425"/>
    <lineage>
        <taxon>Bacteria</taxon>
        <taxon>Candidatus Vebleniibacteriota</taxon>
    </lineage>
</organism>
<dbReference type="InterPro" id="IPR002068">
    <property type="entry name" value="A-crystallin/Hsp20_dom"/>
</dbReference>
<sequence>MPIVRWAPLMPSFDDFDKFFDGSGFVLALDVYQTKDTVVVETPLAGIDPNKVNISIENDILTIEGATEHKTEVDEKNYYRKEVRSGAFHRSVDLPASVDGQKAKA</sequence>
<dbReference type="PROSITE" id="PS01031">
    <property type="entry name" value="SHSP"/>
    <property type="match status" value="1"/>
</dbReference>
<protein>
    <recommendedName>
        <fullName evidence="3">SHSP domain-containing protein</fullName>
    </recommendedName>
</protein>
<evidence type="ECO:0000256" key="2">
    <source>
        <dbReference type="RuleBase" id="RU003616"/>
    </source>
</evidence>
<name>A0A1G2Q1B9_9BACT</name>
<proteinExistence type="inferred from homology"/>
<dbReference type="AlphaFoldDB" id="A0A1G2Q1B9"/>
<dbReference type="InterPro" id="IPR008978">
    <property type="entry name" value="HSP20-like_chaperone"/>
</dbReference>
<feature type="non-terminal residue" evidence="4">
    <location>
        <position position="105"/>
    </location>
</feature>
<dbReference type="CDD" id="cd06464">
    <property type="entry name" value="ACD_sHsps-like"/>
    <property type="match status" value="1"/>
</dbReference>
<dbReference type="Pfam" id="PF00011">
    <property type="entry name" value="HSP20"/>
    <property type="match status" value="1"/>
</dbReference>
<comment type="caution">
    <text evidence="4">The sequence shown here is derived from an EMBL/GenBank/DDBJ whole genome shotgun (WGS) entry which is preliminary data.</text>
</comment>
<accession>A0A1G2Q1B9</accession>
<reference evidence="4 5" key="1">
    <citation type="journal article" date="2016" name="Nat. Commun.">
        <title>Thousands of microbial genomes shed light on interconnected biogeochemical processes in an aquifer system.</title>
        <authorList>
            <person name="Anantharaman K."/>
            <person name="Brown C.T."/>
            <person name="Hug L.A."/>
            <person name="Sharon I."/>
            <person name="Castelle C.J."/>
            <person name="Probst A.J."/>
            <person name="Thomas B.C."/>
            <person name="Singh A."/>
            <person name="Wilkins M.J."/>
            <person name="Karaoz U."/>
            <person name="Brodie E.L."/>
            <person name="Williams K.H."/>
            <person name="Hubbard S.S."/>
            <person name="Banfield J.F."/>
        </authorList>
    </citation>
    <scope>NUCLEOTIDE SEQUENCE [LARGE SCALE GENOMIC DNA]</scope>
</reference>
<dbReference type="SUPFAM" id="SSF49764">
    <property type="entry name" value="HSP20-like chaperones"/>
    <property type="match status" value="1"/>
</dbReference>
<evidence type="ECO:0000256" key="1">
    <source>
        <dbReference type="PROSITE-ProRule" id="PRU00285"/>
    </source>
</evidence>
<evidence type="ECO:0000313" key="5">
    <source>
        <dbReference type="Proteomes" id="UP000178936"/>
    </source>
</evidence>
<gene>
    <name evidence="4" type="ORF">A2226_03065</name>
</gene>
<feature type="domain" description="SHSP" evidence="3">
    <location>
        <begin position="20"/>
        <end position="105"/>
    </location>
</feature>
<dbReference type="Proteomes" id="UP000178936">
    <property type="component" value="Unassembled WGS sequence"/>
</dbReference>
<comment type="similarity">
    <text evidence="1 2">Belongs to the small heat shock protein (HSP20) family.</text>
</comment>
<dbReference type="EMBL" id="MHTB01000049">
    <property type="protein sequence ID" value="OHA54367.1"/>
    <property type="molecule type" value="Genomic_DNA"/>
</dbReference>
<dbReference type="Gene3D" id="2.60.40.790">
    <property type="match status" value="1"/>
</dbReference>
<evidence type="ECO:0000313" key="4">
    <source>
        <dbReference type="EMBL" id="OHA54367.1"/>
    </source>
</evidence>